<dbReference type="EMBL" id="WHUW01000083">
    <property type="protein sequence ID" value="KAF8427129.1"/>
    <property type="molecule type" value="Genomic_DNA"/>
</dbReference>
<evidence type="ECO:0000256" key="1">
    <source>
        <dbReference type="SAM" id="MobiDB-lite"/>
    </source>
</evidence>
<accession>A0AAD4G7V1</accession>
<organism evidence="2 3">
    <name type="scientific">Boletus edulis BED1</name>
    <dbReference type="NCBI Taxonomy" id="1328754"/>
    <lineage>
        <taxon>Eukaryota</taxon>
        <taxon>Fungi</taxon>
        <taxon>Dikarya</taxon>
        <taxon>Basidiomycota</taxon>
        <taxon>Agaricomycotina</taxon>
        <taxon>Agaricomycetes</taxon>
        <taxon>Agaricomycetidae</taxon>
        <taxon>Boletales</taxon>
        <taxon>Boletineae</taxon>
        <taxon>Boletaceae</taxon>
        <taxon>Boletoideae</taxon>
        <taxon>Boletus</taxon>
    </lineage>
</organism>
<feature type="region of interest" description="Disordered" evidence="1">
    <location>
        <begin position="91"/>
        <end position="131"/>
    </location>
</feature>
<evidence type="ECO:0000313" key="2">
    <source>
        <dbReference type="EMBL" id="KAF8427129.1"/>
    </source>
</evidence>
<reference evidence="2" key="2">
    <citation type="journal article" date="2020" name="Nat. Commun.">
        <title>Large-scale genome sequencing of mycorrhizal fungi provides insights into the early evolution of symbiotic traits.</title>
        <authorList>
            <person name="Miyauchi S."/>
            <person name="Kiss E."/>
            <person name="Kuo A."/>
            <person name="Drula E."/>
            <person name="Kohler A."/>
            <person name="Sanchez-Garcia M."/>
            <person name="Morin E."/>
            <person name="Andreopoulos B."/>
            <person name="Barry K.W."/>
            <person name="Bonito G."/>
            <person name="Buee M."/>
            <person name="Carver A."/>
            <person name="Chen C."/>
            <person name="Cichocki N."/>
            <person name="Clum A."/>
            <person name="Culley D."/>
            <person name="Crous P.W."/>
            <person name="Fauchery L."/>
            <person name="Girlanda M."/>
            <person name="Hayes R.D."/>
            <person name="Keri Z."/>
            <person name="LaButti K."/>
            <person name="Lipzen A."/>
            <person name="Lombard V."/>
            <person name="Magnuson J."/>
            <person name="Maillard F."/>
            <person name="Murat C."/>
            <person name="Nolan M."/>
            <person name="Ohm R.A."/>
            <person name="Pangilinan J."/>
            <person name="Pereira M.F."/>
            <person name="Perotto S."/>
            <person name="Peter M."/>
            <person name="Pfister S."/>
            <person name="Riley R."/>
            <person name="Sitrit Y."/>
            <person name="Stielow J.B."/>
            <person name="Szollosi G."/>
            <person name="Zifcakova L."/>
            <person name="Stursova M."/>
            <person name="Spatafora J.W."/>
            <person name="Tedersoo L."/>
            <person name="Vaario L.M."/>
            <person name="Yamada A."/>
            <person name="Yan M."/>
            <person name="Wang P."/>
            <person name="Xu J."/>
            <person name="Bruns T."/>
            <person name="Baldrian P."/>
            <person name="Vilgalys R."/>
            <person name="Dunand C."/>
            <person name="Henrissat B."/>
            <person name="Grigoriev I.V."/>
            <person name="Hibbett D."/>
            <person name="Nagy L.G."/>
            <person name="Martin F.M."/>
        </authorList>
    </citation>
    <scope>NUCLEOTIDE SEQUENCE</scope>
    <source>
        <strain evidence="2">BED1</strain>
    </source>
</reference>
<gene>
    <name evidence="2" type="ORF">L210DRAFT_3509013</name>
</gene>
<dbReference type="Proteomes" id="UP001194468">
    <property type="component" value="Unassembled WGS sequence"/>
</dbReference>
<proteinExistence type="predicted"/>
<keyword evidence="3" id="KW-1185">Reference proteome</keyword>
<protein>
    <submittedName>
        <fullName evidence="2">Uncharacterized protein</fullName>
    </submittedName>
</protein>
<dbReference type="AlphaFoldDB" id="A0AAD4G7V1"/>
<evidence type="ECO:0000313" key="3">
    <source>
        <dbReference type="Proteomes" id="UP001194468"/>
    </source>
</evidence>
<name>A0AAD4G7V1_BOLED</name>
<comment type="caution">
    <text evidence="2">The sequence shown here is derived from an EMBL/GenBank/DDBJ whole genome shotgun (WGS) entry which is preliminary data.</text>
</comment>
<reference evidence="2" key="1">
    <citation type="submission" date="2019-10" db="EMBL/GenBank/DDBJ databases">
        <authorList>
            <consortium name="DOE Joint Genome Institute"/>
            <person name="Kuo A."/>
            <person name="Miyauchi S."/>
            <person name="Kiss E."/>
            <person name="Drula E."/>
            <person name="Kohler A."/>
            <person name="Sanchez-Garcia M."/>
            <person name="Andreopoulos B."/>
            <person name="Barry K.W."/>
            <person name="Bonito G."/>
            <person name="Buee M."/>
            <person name="Carver A."/>
            <person name="Chen C."/>
            <person name="Cichocki N."/>
            <person name="Clum A."/>
            <person name="Culley D."/>
            <person name="Crous P.W."/>
            <person name="Fauchery L."/>
            <person name="Girlanda M."/>
            <person name="Hayes R."/>
            <person name="Keri Z."/>
            <person name="LaButti K."/>
            <person name="Lipzen A."/>
            <person name="Lombard V."/>
            <person name="Magnuson J."/>
            <person name="Maillard F."/>
            <person name="Morin E."/>
            <person name="Murat C."/>
            <person name="Nolan M."/>
            <person name="Ohm R."/>
            <person name="Pangilinan J."/>
            <person name="Pereira M."/>
            <person name="Perotto S."/>
            <person name="Peter M."/>
            <person name="Riley R."/>
            <person name="Sitrit Y."/>
            <person name="Stielow B."/>
            <person name="Szollosi G."/>
            <person name="Zifcakova L."/>
            <person name="Stursova M."/>
            <person name="Spatafora J.W."/>
            <person name="Tedersoo L."/>
            <person name="Vaario L.-M."/>
            <person name="Yamada A."/>
            <person name="Yan M."/>
            <person name="Wang P."/>
            <person name="Xu J."/>
            <person name="Bruns T."/>
            <person name="Baldrian P."/>
            <person name="Vilgalys R."/>
            <person name="Henrissat B."/>
            <person name="Grigoriev I.V."/>
            <person name="Hibbett D."/>
            <person name="Nagy L.G."/>
            <person name="Martin F.M."/>
        </authorList>
    </citation>
    <scope>NUCLEOTIDE SEQUENCE</scope>
    <source>
        <strain evidence="2">BED1</strain>
    </source>
</reference>
<sequence length="293" mass="33266">MPSFTLADIKSLKKELSKFVIDEGQTLNKDEKGYIEVVRSVISFGSDTMNDEESSEFTWPAAPQGVEIVPRWLQGWQDGRKGKEKVRYSIAKQSTSGEDPHAAGAQAHERRNGNKRPAQDGPENVPAAKRPRGMNNAIIEFHVEFLLNLLKDKHALANRVVILQQALRLVNAGANPKLVQWHLNHIKKLLPEEEDIQEAADLLVEYVTLWFRWFRAWFRGCFQRVEVTLWFRCFRAQNPVDPHAEWILQGADGERGRKFGSPGAWMDPISEPGTVGTTFDTSRYPNKICTEAS</sequence>